<protein>
    <submittedName>
        <fullName evidence="2">Uma2 family endonuclease</fullName>
    </submittedName>
</protein>
<dbReference type="PANTHER" id="PTHR33352">
    <property type="entry name" value="SLR1095 PROTEIN"/>
    <property type="match status" value="1"/>
</dbReference>
<dbReference type="SUPFAM" id="SSF52980">
    <property type="entry name" value="Restriction endonuclease-like"/>
    <property type="match status" value="1"/>
</dbReference>
<accession>A0A6B1DRI6</accession>
<evidence type="ECO:0000313" key="2">
    <source>
        <dbReference type="EMBL" id="MYD89435.1"/>
    </source>
</evidence>
<keyword evidence="2" id="KW-0255">Endonuclease</keyword>
<keyword evidence="2" id="KW-0540">Nuclease</keyword>
<dbReference type="GO" id="GO:0004519">
    <property type="term" value="F:endonuclease activity"/>
    <property type="evidence" value="ECO:0007669"/>
    <property type="project" value="UniProtKB-KW"/>
</dbReference>
<dbReference type="InterPro" id="IPR012296">
    <property type="entry name" value="Nuclease_put_TT1808"/>
</dbReference>
<dbReference type="InterPro" id="IPR011335">
    <property type="entry name" value="Restrct_endonuc-II-like"/>
</dbReference>
<dbReference type="CDD" id="cd06260">
    <property type="entry name" value="DUF820-like"/>
    <property type="match status" value="1"/>
</dbReference>
<reference evidence="2" key="1">
    <citation type="submission" date="2019-09" db="EMBL/GenBank/DDBJ databases">
        <title>Characterisation of the sponge microbiome using genome-centric metagenomics.</title>
        <authorList>
            <person name="Engelberts J.P."/>
            <person name="Robbins S.J."/>
            <person name="De Goeij J.M."/>
            <person name="Aranda M."/>
            <person name="Bell S.C."/>
            <person name="Webster N.S."/>
        </authorList>
    </citation>
    <scope>NUCLEOTIDE SEQUENCE</scope>
    <source>
        <strain evidence="2">SB0662_bin_9</strain>
    </source>
</reference>
<gene>
    <name evidence="2" type="ORF">F4Y08_03715</name>
</gene>
<feature type="domain" description="Putative restriction endonuclease" evidence="1">
    <location>
        <begin position="46"/>
        <end position="158"/>
    </location>
</feature>
<comment type="caution">
    <text evidence="2">The sequence shown here is derived from an EMBL/GenBank/DDBJ whole genome shotgun (WGS) entry which is preliminary data.</text>
</comment>
<dbReference type="AlphaFoldDB" id="A0A6B1DRI6"/>
<dbReference type="Gene3D" id="3.90.1570.10">
    <property type="entry name" value="tt1808, chain A"/>
    <property type="match status" value="1"/>
</dbReference>
<organism evidence="2">
    <name type="scientific">Caldilineaceae bacterium SB0662_bin_9</name>
    <dbReference type="NCBI Taxonomy" id="2605258"/>
    <lineage>
        <taxon>Bacteria</taxon>
        <taxon>Bacillati</taxon>
        <taxon>Chloroflexota</taxon>
        <taxon>Caldilineae</taxon>
        <taxon>Caldilineales</taxon>
        <taxon>Caldilineaceae</taxon>
    </lineage>
</organism>
<sequence length="318" mass="35439">MGISEVWTVQTEPQNAARAPSVDLSIPIPSWNTPEYPAEWPGSDEMPTVPRHVHILNYLLTALYHLLKQRGRPFGIEQDIGLHFVDSEGHGQRCDSDLIVMPFPNEGHGSLRRQDMPCPPDCVFEVASPSTVHRDLGIKKEWYAWMGVREYWVLDPVDSEDPARFASGILLPDGSLMGWRLERGRYAPLASVWDAAAHTWSAHSAVLDCKLLFVQALHGRELDGGIRIVDPETGKPIPHAREMHGRMAEKDAEIAGMVATLATVRYGEATGDELQRMMPLSLAPVPNLRLVQAWMAASSSEEFLDLARQYFGLSASER</sequence>
<evidence type="ECO:0000259" key="1">
    <source>
        <dbReference type="Pfam" id="PF05685"/>
    </source>
</evidence>
<dbReference type="Pfam" id="PF05685">
    <property type="entry name" value="Uma2"/>
    <property type="match status" value="1"/>
</dbReference>
<proteinExistence type="predicted"/>
<dbReference type="InterPro" id="IPR008538">
    <property type="entry name" value="Uma2"/>
</dbReference>
<dbReference type="EMBL" id="VXPY01000020">
    <property type="protein sequence ID" value="MYD89435.1"/>
    <property type="molecule type" value="Genomic_DNA"/>
</dbReference>
<name>A0A6B1DRI6_9CHLR</name>
<dbReference type="PANTHER" id="PTHR33352:SF2">
    <property type="entry name" value="SLL0995 PROTEIN"/>
    <property type="match status" value="1"/>
</dbReference>
<keyword evidence="2" id="KW-0378">Hydrolase</keyword>